<keyword evidence="2" id="KW-0732">Signal</keyword>
<name>A0A9P9D3N8_9PLEO</name>
<reference evidence="3" key="1">
    <citation type="journal article" date="2021" name="Nat. Commun.">
        <title>Genetic determinants of endophytism in the Arabidopsis root mycobiome.</title>
        <authorList>
            <person name="Mesny F."/>
            <person name="Miyauchi S."/>
            <person name="Thiergart T."/>
            <person name="Pickel B."/>
            <person name="Atanasova L."/>
            <person name="Karlsson M."/>
            <person name="Huettel B."/>
            <person name="Barry K.W."/>
            <person name="Haridas S."/>
            <person name="Chen C."/>
            <person name="Bauer D."/>
            <person name="Andreopoulos W."/>
            <person name="Pangilinan J."/>
            <person name="LaButti K."/>
            <person name="Riley R."/>
            <person name="Lipzen A."/>
            <person name="Clum A."/>
            <person name="Drula E."/>
            <person name="Henrissat B."/>
            <person name="Kohler A."/>
            <person name="Grigoriev I.V."/>
            <person name="Martin F.M."/>
            <person name="Hacquard S."/>
        </authorList>
    </citation>
    <scope>NUCLEOTIDE SEQUENCE</scope>
    <source>
        <strain evidence="3">MPI-CAGE-CH-0243</strain>
    </source>
</reference>
<dbReference type="OrthoDB" id="3780208at2759"/>
<feature type="compositionally biased region" description="Polar residues" evidence="1">
    <location>
        <begin position="291"/>
        <end position="300"/>
    </location>
</feature>
<evidence type="ECO:0000313" key="3">
    <source>
        <dbReference type="EMBL" id="KAH7112935.1"/>
    </source>
</evidence>
<evidence type="ECO:0000256" key="2">
    <source>
        <dbReference type="SAM" id="SignalP"/>
    </source>
</evidence>
<proteinExistence type="predicted"/>
<organism evidence="3 4">
    <name type="scientific">Dendryphion nanum</name>
    <dbReference type="NCBI Taxonomy" id="256645"/>
    <lineage>
        <taxon>Eukaryota</taxon>
        <taxon>Fungi</taxon>
        <taxon>Dikarya</taxon>
        <taxon>Ascomycota</taxon>
        <taxon>Pezizomycotina</taxon>
        <taxon>Dothideomycetes</taxon>
        <taxon>Pleosporomycetidae</taxon>
        <taxon>Pleosporales</taxon>
        <taxon>Torulaceae</taxon>
        <taxon>Dendryphion</taxon>
    </lineage>
</organism>
<gene>
    <name evidence="3" type="ORF">B0J11DRAFT_183829</name>
</gene>
<feature type="chain" id="PRO_5040430570" evidence="2">
    <location>
        <begin position="19"/>
        <end position="329"/>
    </location>
</feature>
<evidence type="ECO:0000313" key="4">
    <source>
        <dbReference type="Proteomes" id="UP000700596"/>
    </source>
</evidence>
<accession>A0A9P9D3N8</accession>
<keyword evidence="4" id="KW-1185">Reference proteome</keyword>
<dbReference type="AlphaFoldDB" id="A0A9P9D3N8"/>
<evidence type="ECO:0000256" key="1">
    <source>
        <dbReference type="SAM" id="MobiDB-lite"/>
    </source>
</evidence>
<sequence length="329" mass="36172">MKASIFASVVAYVLFAHAAPRDELTPYEGKCRESTRAICAQSSKLSKGDPSLNNVTGKNYERCTLDSDYWIADTDAVLKPFDAVYNGTSWMEARPVGNNGCSRQSQNSTYQYQLRVGSTGRIEGTNRTRSEYDANPFYLFLTYFNPRGAWDNSTSNQTTAGNIWIVSSQSFYEYGQHWTLNSTKNGDGWDIAGELTTHKYADNLGLWYRIGNCANFYKSWEYKTSFLIKDCNAITATLTGRLTPERAELKITTQTFSQPGNPEVDFYFSGTANSGPKLVLSQANPVPDGKNASNNGTNGAKKNDASGHGFGHGSWLAGALALAALMAFL</sequence>
<dbReference type="EMBL" id="JAGMWT010000020">
    <property type="protein sequence ID" value="KAH7112935.1"/>
    <property type="molecule type" value="Genomic_DNA"/>
</dbReference>
<dbReference type="Proteomes" id="UP000700596">
    <property type="component" value="Unassembled WGS sequence"/>
</dbReference>
<feature type="signal peptide" evidence="2">
    <location>
        <begin position="1"/>
        <end position="18"/>
    </location>
</feature>
<comment type="caution">
    <text evidence="3">The sequence shown here is derived from an EMBL/GenBank/DDBJ whole genome shotgun (WGS) entry which is preliminary data.</text>
</comment>
<protein>
    <submittedName>
        <fullName evidence="3">Uncharacterized protein</fullName>
    </submittedName>
</protein>
<feature type="region of interest" description="Disordered" evidence="1">
    <location>
        <begin position="279"/>
        <end position="304"/>
    </location>
</feature>